<dbReference type="InterPro" id="IPR023214">
    <property type="entry name" value="HAD_sf"/>
</dbReference>
<proteinExistence type="predicted"/>
<dbReference type="CDD" id="cd02612">
    <property type="entry name" value="HAD_PGPPase"/>
    <property type="match status" value="1"/>
</dbReference>
<dbReference type="PANTHER" id="PTHR43344">
    <property type="entry name" value="PHOSPHOSERINE PHOSPHATASE"/>
    <property type="match status" value="1"/>
</dbReference>
<dbReference type="EMBL" id="CAEZXN010000001">
    <property type="protein sequence ID" value="CAB4682340.1"/>
    <property type="molecule type" value="Genomic_DNA"/>
</dbReference>
<dbReference type="Gene3D" id="1.20.1440.100">
    <property type="entry name" value="SG protein - dephosphorylation function"/>
    <property type="match status" value="1"/>
</dbReference>
<gene>
    <name evidence="1" type="ORF">UFOPK2342_01088</name>
    <name evidence="2" type="ORF">UFOPK2423_00026</name>
    <name evidence="3" type="ORF">UFOPK3266_00806</name>
    <name evidence="4" type="ORF">UFOPK4367_01363</name>
</gene>
<dbReference type="EMBL" id="CAEZXB010000021">
    <property type="protein sequence ID" value="CAB4680246.1"/>
    <property type="molecule type" value="Genomic_DNA"/>
</dbReference>
<dbReference type="NCBIfam" id="TIGR01488">
    <property type="entry name" value="HAD-SF-IB"/>
    <property type="match status" value="1"/>
</dbReference>
<protein>
    <submittedName>
        <fullName evidence="3">Unannotated protein</fullName>
    </submittedName>
</protein>
<reference evidence="3" key="1">
    <citation type="submission" date="2020-05" db="EMBL/GenBank/DDBJ databases">
        <authorList>
            <person name="Chiriac C."/>
            <person name="Salcher M."/>
            <person name="Ghai R."/>
            <person name="Kavagutti S V."/>
        </authorList>
    </citation>
    <scope>NUCLEOTIDE SEQUENCE</scope>
</reference>
<dbReference type="SUPFAM" id="SSF56784">
    <property type="entry name" value="HAD-like"/>
    <property type="match status" value="1"/>
</dbReference>
<dbReference type="InterPro" id="IPR050582">
    <property type="entry name" value="HAD-like_SerB"/>
</dbReference>
<dbReference type="EMBL" id="CAFBRC010000116">
    <property type="protein sequence ID" value="CAB5077824.1"/>
    <property type="molecule type" value="Genomic_DNA"/>
</dbReference>
<dbReference type="Gene3D" id="3.40.50.1000">
    <property type="entry name" value="HAD superfamily/HAD-like"/>
    <property type="match status" value="1"/>
</dbReference>
<dbReference type="PANTHER" id="PTHR43344:SF15">
    <property type="entry name" value="PHOSPHOSERINE PHOSPHATASE SERB1"/>
    <property type="match status" value="1"/>
</dbReference>
<dbReference type="AlphaFoldDB" id="A0A6J7BFL4"/>
<accession>A0A6J7BFL4</accession>
<name>A0A6J7BFL4_9ZZZZ</name>
<evidence type="ECO:0000313" key="1">
    <source>
        <dbReference type="EMBL" id="CAB4680246.1"/>
    </source>
</evidence>
<dbReference type="InterPro" id="IPR006385">
    <property type="entry name" value="HAD_hydro_SerB1"/>
</dbReference>
<evidence type="ECO:0000313" key="3">
    <source>
        <dbReference type="EMBL" id="CAB4843078.1"/>
    </source>
</evidence>
<dbReference type="InterPro" id="IPR036412">
    <property type="entry name" value="HAD-like_sf"/>
</dbReference>
<evidence type="ECO:0000313" key="4">
    <source>
        <dbReference type="EMBL" id="CAB5077824.1"/>
    </source>
</evidence>
<dbReference type="EMBL" id="CAFBAA010000017">
    <property type="protein sequence ID" value="CAB4843078.1"/>
    <property type="molecule type" value="Genomic_DNA"/>
</dbReference>
<organism evidence="3">
    <name type="scientific">freshwater metagenome</name>
    <dbReference type="NCBI Taxonomy" id="449393"/>
    <lineage>
        <taxon>unclassified sequences</taxon>
        <taxon>metagenomes</taxon>
        <taxon>ecological metagenomes</taxon>
    </lineage>
</organism>
<sequence>MTLPESQPSPGPASGRMAFFDVDNTMLRGSTLFLMARGLYKRGFFAPRELTQYALAQLRFRISGKERKGEMVHIRESALAFIKGQRVSQLGEIAEEIYEERIKEAIWNGTLDLARAHLAAGDEVWLVTATPIEVANVMVDRLGLSGALGTVAESKDGIYTGFLVGELLHGKAKADAVAQLTQSRHVDLANCIAYSDSANDLPMLTAVGEPHVINPDTKLRRHAKRADWPIHDFRHARRIVRALAPWLAIVGIIVAARG</sequence>
<dbReference type="NCBIfam" id="TIGR01490">
    <property type="entry name" value="HAD-SF-IB-hyp1"/>
    <property type="match status" value="1"/>
</dbReference>
<dbReference type="Pfam" id="PF12710">
    <property type="entry name" value="HAD"/>
    <property type="match status" value="1"/>
</dbReference>
<evidence type="ECO:0000313" key="2">
    <source>
        <dbReference type="EMBL" id="CAB4682340.1"/>
    </source>
</evidence>